<name>A0AA94HHN8_9STAP</name>
<sequence>MYWKGWGSIDKYELNIFDDKKSLNIITAISVIITVIMLIPPIWMDGGAFLAQMTDGGVEFRVTFGTILITLALLFAVFTFHEGIHGLFFKLFSPATKVKFGYMSGMLYATAPGEVYSRKQYIVIILMPFLLITAILLLLMFTFPHASYKYLLAIHTGGCAGDFYYVYLMLKYRNLKYAEDTDVGMTLYETQPNNS</sequence>
<keyword evidence="1" id="KW-0472">Membrane</keyword>
<feature type="transmembrane region" description="Helical" evidence="1">
    <location>
        <begin position="121"/>
        <end position="144"/>
    </location>
</feature>
<dbReference type="AlphaFoldDB" id="A0AA94HHN8"/>
<dbReference type="EMBL" id="FOTB01000005">
    <property type="protein sequence ID" value="SFK90926.1"/>
    <property type="molecule type" value="Genomic_DNA"/>
</dbReference>
<feature type="transmembrane region" description="Helical" evidence="1">
    <location>
        <begin position="62"/>
        <end position="80"/>
    </location>
</feature>
<reference evidence="2 3" key="1">
    <citation type="submission" date="2016-10" db="EMBL/GenBank/DDBJ databases">
        <authorList>
            <person name="Varghese N."/>
            <person name="Submissions S."/>
        </authorList>
    </citation>
    <scope>NUCLEOTIDE SEQUENCE [LARGE SCALE GENOMIC DNA]</scope>
    <source>
        <strain evidence="2 3">CGMCC 1.6501</strain>
    </source>
</reference>
<dbReference type="Pfam" id="PF11667">
    <property type="entry name" value="DUF3267"/>
    <property type="match status" value="1"/>
</dbReference>
<dbReference type="InterPro" id="IPR021683">
    <property type="entry name" value="DUF3267"/>
</dbReference>
<evidence type="ECO:0000256" key="1">
    <source>
        <dbReference type="SAM" id="Phobius"/>
    </source>
</evidence>
<keyword evidence="1" id="KW-0812">Transmembrane</keyword>
<keyword evidence="1" id="KW-1133">Transmembrane helix</keyword>
<protein>
    <submittedName>
        <fullName evidence="2">Zincin peptidase</fullName>
    </submittedName>
</protein>
<gene>
    <name evidence="2" type="ORF">SAMN05216235_2475</name>
</gene>
<dbReference type="Proteomes" id="UP000183090">
    <property type="component" value="Unassembled WGS sequence"/>
</dbReference>
<proteinExistence type="predicted"/>
<organism evidence="2 3">
    <name type="scientific">Salinicoccus halodurans</name>
    <dbReference type="NCBI Taxonomy" id="407035"/>
    <lineage>
        <taxon>Bacteria</taxon>
        <taxon>Bacillati</taxon>
        <taxon>Bacillota</taxon>
        <taxon>Bacilli</taxon>
        <taxon>Bacillales</taxon>
        <taxon>Staphylococcaceae</taxon>
        <taxon>Salinicoccus</taxon>
    </lineage>
</organism>
<feature type="transmembrane region" description="Helical" evidence="1">
    <location>
        <begin position="150"/>
        <end position="170"/>
    </location>
</feature>
<evidence type="ECO:0000313" key="2">
    <source>
        <dbReference type="EMBL" id="SFK90926.1"/>
    </source>
</evidence>
<feature type="transmembrane region" description="Helical" evidence="1">
    <location>
        <begin position="21"/>
        <end position="42"/>
    </location>
</feature>
<evidence type="ECO:0000313" key="3">
    <source>
        <dbReference type="Proteomes" id="UP000183090"/>
    </source>
</evidence>
<accession>A0AA94HHN8</accession>
<comment type="caution">
    <text evidence="2">The sequence shown here is derived from an EMBL/GenBank/DDBJ whole genome shotgun (WGS) entry which is preliminary data.</text>
</comment>